<dbReference type="AlphaFoldDB" id="A0A9D4ZD55"/>
<evidence type="ECO:0000313" key="1">
    <source>
        <dbReference type="EMBL" id="KAI5069085.1"/>
    </source>
</evidence>
<accession>A0A9D4ZD55</accession>
<evidence type="ECO:0000313" key="2">
    <source>
        <dbReference type="Proteomes" id="UP000886520"/>
    </source>
</evidence>
<sequence length="109" mass="12616">MLSYSAYRTAQNLLAWSPPPLQAPASTAHSRSIKLGEQPSLQRRLEFQSLGRVTCHEAHFSSFCKAKSRSATQRACTRRKCYQQRLCQSNYLILFNEDKIWFPKNMEAF</sequence>
<proteinExistence type="predicted"/>
<reference evidence="1" key="1">
    <citation type="submission" date="2021-01" db="EMBL/GenBank/DDBJ databases">
        <title>Adiantum capillus-veneris genome.</title>
        <authorList>
            <person name="Fang Y."/>
            <person name="Liao Q."/>
        </authorList>
    </citation>
    <scope>NUCLEOTIDE SEQUENCE</scope>
    <source>
        <strain evidence="1">H3</strain>
        <tissue evidence="1">Leaf</tissue>
    </source>
</reference>
<dbReference type="EMBL" id="JABFUD020000015">
    <property type="protein sequence ID" value="KAI5069085.1"/>
    <property type="molecule type" value="Genomic_DNA"/>
</dbReference>
<gene>
    <name evidence="1" type="ORF">GOP47_0015386</name>
</gene>
<name>A0A9D4ZD55_ADICA</name>
<keyword evidence="2" id="KW-1185">Reference proteome</keyword>
<dbReference type="Proteomes" id="UP000886520">
    <property type="component" value="Chromosome 15"/>
</dbReference>
<protein>
    <submittedName>
        <fullName evidence="1">Uncharacterized protein</fullName>
    </submittedName>
</protein>
<organism evidence="1 2">
    <name type="scientific">Adiantum capillus-veneris</name>
    <name type="common">Maidenhair fern</name>
    <dbReference type="NCBI Taxonomy" id="13818"/>
    <lineage>
        <taxon>Eukaryota</taxon>
        <taxon>Viridiplantae</taxon>
        <taxon>Streptophyta</taxon>
        <taxon>Embryophyta</taxon>
        <taxon>Tracheophyta</taxon>
        <taxon>Polypodiopsida</taxon>
        <taxon>Polypodiidae</taxon>
        <taxon>Polypodiales</taxon>
        <taxon>Pteridineae</taxon>
        <taxon>Pteridaceae</taxon>
        <taxon>Vittarioideae</taxon>
        <taxon>Adiantum</taxon>
    </lineage>
</organism>
<comment type="caution">
    <text evidence="1">The sequence shown here is derived from an EMBL/GenBank/DDBJ whole genome shotgun (WGS) entry which is preliminary data.</text>
</comment>